<dbReference type="AlphaFoldDB" id="A0A813ND73"/>
<evidence type="ECO:0000313" key="2">
    <source>
        <dbReference type="Proteomes" id="UP000663879"/>
    </source>
</evidence>
<proteinExistence type="predicted"/>
<organism evidence="1 2">
    <name type="scientific">Brachionus calyciflorus</name>
    <dbReference type="NCBI Taxonomy" id="104777"/>
    <lineage>
        <taxon>Eukaryota</taxon>
        <taxon>Metazoa</taxon>
        <taxon>Spiralia</taxon>
        <taxon>Gnathifera</taxon>
        <taxon>Rotifera</taxon>
        <taxon>Eurotatoria</taxon>
        <taxon>Monogononta</taxon>
        <taxon>Pseudotrocha</taxon>
        <taxon>Ploima</taxon>
        <taxon>Brachionidae</taxon>
        <taxon>Brachionus</taxon>
    </lineage>
</organism>
<gene>
    <name evidence="1" type="ORF">OXX778_LOCUS3176</name>
</gene>
<sequence>MCKNFSRQNNIDQDIIALKKILKWAQNIRICILKNLNQIGSNKADKKYQNEFSNLNELYESNNNFCLSVESESKSNGIKKMTNTIFNLKKTDETKNMPTPILNYAEPIDRATSPTLDVLTCKSDKTKEPEKIREFKSKKQYCLSSVHYETILYEKMKDTFKKELISERKKIDKNLIFG</sequence>
<evidence type="ECO:0000313" key="1">
    <source>
        <dbReference type="EMBL" id="CAF0736904.1"/>
    </source>
</evidence>
<comment type="caution">
    <text evidence="1">The sequence shown here is derived from an EMBL/GenBank/DDBJ whole genome shotgun (WGS) entry which is preliminary data.</text>
</comment>
<name>A0A813ND73_9BILA</name>
<dbReference type="Proteomes" id="UP000663879">
    <property type="component" value="Unassembled WGS sequence"/>
</dbReference>
<protein>
    <submittedName>
        <fullName evidence="1">Uncharacterized protein</fullName>
    </submittedName>
</protein>
<keyword evidence="2" id="KW-1185">Reference proteome</keyword>
<reference evidence="1" key="1">
    <citation type="submission" date="2021-02" db="EMBL/GenBank/DDBJ databases">
        <authorList>
            <person name="Nowell W R."/>
        </authorList>
    </citation>
    <scope>NUCLEOTIDE SEQUENCE</scope>
    <source>
        <strain evidence="1">Ploen Becks lab</strain>
    </source>
</reference>
<accession>A0A813ND73</accession>
<dbReference type="EMBL" id="CAJNOC010000273">
    <property type="protein sequence ID" value="CAF0736904.1"/>
    <property type="molecule type" value="Genomic_DNA"/>
</dbReference>